<dbReference type="KEGG" id="dpp:DICPUDRAFT_9150"/>
<dbReference type="Pfam" id="PF01145">
    <property type="entry name" value="Band_7"/>
    <property type="match status" value="1"/>
</dbReference>
<dbReference type="OMA" id="THPYQGL"/>
<comment type="similarity">
    <text evidence="1">Belongs to the band 7/mec-2 family.</text>
</comment>
<protein>
    <recommendedName>
        <fullName evidence="2">Band 7 domain-containing protein</fullName>
    </recommendedName>
</protein>
<evidence type="ECO:0000256" key="1">
    <source>
        <dbReference type="ARBA" id="ARBA00008164"/>
    </source>
</evidence>
<dbReference type="SMART" id="SM00244">
    <property type="entry name" value="PHB"/>
    <property type="match status" value="1"/>
</dbReference>
<dbReference type="AlphaFoldDB" id="F0ZHU3"/>
<proteinExistence type="inferred from homology"/>
<evidence type="ECO:0000259" key="2">
    <source>
        <dbReference type="SMART" id="SM00244"/>
    </source>
</evidence>
<dbReference type="InterPro" id="IPR036013">
    <property type="entry name" value="Band_7/SPFH_dom_sf"/>
</dbReference>
<evidence type="ECO:0000313" key="3">
    <source>
        <dbReference type="EMBL" id="EGC36472.1"/>
    </source>
</evidence>
<sequence>FRIINEYEKGVIFILGKFYKIKEPGFRIVFPFIQTCEIVDSRLHSETLDKQEIISKDNISLIVDAIVFFKVSNPEFLINRVFDPRKIIQEFVQIKIRELLSNNTLQEILVNREKFSNEIYDSAASLSSWGLKVERVNLKDIKFENSIVRAMAKVAEAEQLRQSKLIHAQSEVQTAEKILLAANMLENNPVAIRIKELDILSQIAKEQ</sequence>
<dbReference type="Gene3D" id="6.10.250.2090">
    <property type="match status" value="1"/>
</dbReference>
<dbReference type="STRING" id="5786.F0ZHU3"/>
<organism evidence="3 4">
    <name type="scientific">Dictyostelium purpureum</name>
    <name type="common">Slime mold</name>
    <dbReference type="NCBI Taxonomy" id="5786"/>
    <lineage>
        <taxon>Eukaryota</taxon>
        <taxon>Amoebozoa</taxon>
        <taxon>Evosea</taxon>
        <taxon>Eumycetozoa</taxon>
        <taxon>Dictyostelia</taxon>
        <taxon>Dictyosteliales</taxon>
        <taxon>Dictyosteliaceae</taxon>
        <taxon>Dictyostelium</taxon>
    </lineage>
</organism>
<dbReference type="eggNOG" id="KOG2621">
    <property type="taxonomic scope" value="Eukaryota"/>
</dbReference>
<keyword evidence="4" id="KW-1185">Reference proteome</keyword>
<dbReference type="GO" id="GO:0005886">
    <property type="term" value="C:plasma membrane"/>
    <property type="evidence" value="ECO:0000318"/>
    <property type="project" value="GO_Central"/>
</dbReference>
<dbReference type="PANTHER" id="PTHR10264">
    <property type="entry name" value="BAND 7 PROTEIN-RELATED"/>
    <property type="match status" value="1"/>
</dbReference>
<dbReference type="InterPro" id="IPR001107">
    <property type="entry name" value="Band_7"/>
</dbReference>
<dbReference type="EMBL" id="GL871025">
    <property type="protein sequence ID" value="EGC36472.1"/>
    <property type="molecule type" value="Genomic_DNA"/>
</dbReference>
<dbReference type="VEuPathDB" id="AmoebaDB:DICPUDRAFT_9150"/>
<dbReference type="InterPro" id="IPR043202">
    <property type="entry name" value="Band-7_stomatin-like"/>
</dbReference>
<dbReference type="GO" id="GO:0098552">
    <property type="term" value="C:side of membrane"/>
    <property type="evidence" value="ECO:0007669"/>
    <property type="project" value="UniProtKB-ARBA"/>
</dbReference>
<dbReference type="SUPFAM" id="SSF117892">
    <property type="entry name" value="Band 7/SPFH domain"/>
    <property type="match status" value="1"/>
</dbReference>
<gene>
    <name evidence="3" type="ORF">DICPUDRAFT_9150</name>
</gene>
<dbReference type="PRINTS" id="PR00721">
    <property type="entry name" value="STOMATIN"/>
</dbReference>
<feature type="non-terminal residue" evidence="3">
    <location>
        <position position="1"/>
    </location>
</feature>
<dbReference type="InParanoid" id="F0ZHU3"/>
<dbReference type="RefSeq" id="XP_003286985.1">
    <property type="nucleotide sequence ID" value="XM_003286937.1"/>
</dbReference>
<accession>F0ZHU3</accession>
<dbReference type="GeneID" id="10500553"/>
<dbReference type="PANTHER" id="PTHR10264:SF19">
    <property type="entry name" value="AT06885P-RELATED"/>
    <property type="match status" value="1"/>
</dbReference>
<evidence type="ECO:0000313" key="4">
    <source>
        <dbReference type="Proteomes" id="UP000001064"/>
    </source>
</evidence>
<dbReference type="OrthoDB" id="2105077at2759"/>
<dbReference type="InterPro" id="IPR001972">
    <property type="entry name" value="Stomatin_HflK_fam"/>
</dbReference>
<dbReference type="Gene3D" id="3.30.479.30">
    <property type="entry name" value="Band 7 domain"/>
    <property type="match status" value="1"/>
</dbReference>
<reference evidence="4" key="1">
    <citation type="journal article" date="2011" name="Genome Biol.">
        <title>Comparative genomics of the social amoebae Dictyostelium discoideum and Dictyostelium purpureum.</title>
        <authorList>
            <consortium name="US DOE Joint Genome Institute (JGI-PGF)"/>
            <person name="Sucgang R."/>
            <person name="Kuo A."/>
            <person name="Tian X."/>
            <person name="Salerno W."/>
            <person name="Parikh A."/>
            <person name="Feasley C.L."/>
            <person name="Dalin E."/>
            <person name="Tu H."/>
            <person name="Huang E."/>
            <person name="Barry K."/>
            <person name="Lindquist E."/>
            <person name="Shapiro H."/>
            <person name="Bruce D."/>
            <person name="Schmutz J."/>
            <person name="Salamov A."/>
            <person name="Fey P."/>
            <person name="Gaudet P."/>
            <person name="Anjard C."/>
            <person name="Babu M.M."/>
            <person name="Basu S."/>
            <person name="Bushmanova Y."/>
            <person name="van der Wel H."/>
            <person name="Katoh-Kurasawa M."/>
            <person name="Dinh C."/>
            <person name="Coutinho P.M."/>
            <person name="Saito T."/>
            <person name="Elias M."/>
            <person name="Schaap P."/>
            <person name="Kay R.R."/>
            <person name="Henrissat B."/>
            <person name="Eichinger L."/>
            <person name="Rivero F."/>
            <person name="Putnam N.H."/>
            <person name="West C.M."/>
            <person name="Loomis W.F."/>
            <person name="Chisholm R.L."/>
            <person name="Shaulsky G."/>
            <person name="Strassmann J.E."/>
            <person name="Queller D.C."/>
            <person name="Kuspa A."/>
            <person name="Grigoriev I.V."/>
        </authorList>
    </citation>
    <scope>NUCLEOTIDE SEQUENCE [LARGE SCALE GENOMIC DNA]</scope>
    <source>
        <strain evidence="4">QSDP1</strain>
    </source>
</reference>
<dbReference type="Proteomes" id="UP000001064">
    <property type="component" value="Unassembled WGS sequence"/>
</dbReference>
<dbReference type="FunFam" id="3.30.479.30:FF:000004">
    <property type="entry name" value="Putative membrane protease family, stomatin"/>
    <property type="match status" value="1"/>
</dbReference>
<feature type="domain" description="Band 7" evidence="2">
    <location>
        <begin position="1"/>
        <end position="155"/>
    </location>
</feature>
<name>F0ZHU3_DICPU</name>
<feature type="non-terminal residue" evidence="3">
    <location>
        <position position="207"/>
    </location>
</feature>